<sequence length="124" mass="13387">MTTLGGSPLLDTMVPGPWRRRRPEELQVPGDAKRVCRRLEAAGQERGCPPVKVSAPMSWSGEGLPDSGQRWPHAGIPHNGGRNSAQPCPRCIAGESVSALTFSFSWHSAGVQTDLFPASAWKQK</sequence>
<evidence type="ECO:0000313" key="3">
    <source>
        <dbReference type="Proteomes" id="UP000472241"/>
    </source>
</evidence>
<evidence type="ECO:0000256" key="1">
    <source>
        <dbReference type="SAM" id="MobiDB-lite"/>
    </source>
</evidence>
<feature type="region of interest" description="Disordered" evidence="1">
    <location>
        <begin position="1"/>
        <end position="21"/>
    </location>
</feature>
<name>A0A667GW74_LYNCA</name>
<dbReference type="Proteomes" id="UP000472241">
    <property type="component" value="Unplaced"/>
</dbReference>
<keyword evidence="3" id="KW-1185">Reference proteome</keyword>
<dbReference type="AlphaFoldDB" id="A0A667GW74"/>
<reference evidence="2" key="1">
    <citation type="submission" date="2025-08" db="UniProtKB">
        <authorList>
            <consortium name="Ensembl"/>
        </authorList>
    </citation>
    <scope>IDENTIFICATION</scope>
</reference>
<reference evidence="2" key="2">
    <citation type="submission" date="2025-09" db="UniProtKB">
        <authorList>
            <consortium name="Ensembl"/>
        </authorList>
    </citation>
    <scope>IDENTIFICATION</scope>
</reference>
<protein>
    <submittedName>
        <fullName evidence="2">Uncharacterized protein</fullName>
    </submittedName>
</protein>
<feature type="region of interest" description="Disordered" evidence="1">
    <location>
        <begin position="46"/>
        <end position="85"/>
    </location>
</feature>
<evidence type="ECO:0000313" key="2">
    <source>
        <dbReference type="Ensembl" id="ENSLCNP00005017895.1"/>
    </source>
</evidence>
<accession>A0A667GW74</accession>
<organism evidence="2 3">
    <name type="scientific">Lynx canadensis</name>
    <name type="common">Canada lynx</name>
    <name type="synonym">Felis canadensis</name>
    <dbReference type="NCBI Taxonomy" id="61383"/>
    <lineage>
        <taxon>Eukaryota</taxon>
        <taxon>Metazoa</taxon>
        <taxon>Chordata</taxon>
        <taxon>Craniata</taxon>
        <taxon>Vertebrata</taxon>
        <taxon>Euteleostomi</taxon>
        <taxon>Mammalia</taxon>
        <taxon>Eutheria</taxon>
        <taxon>Laurasiatheria</taxon>
        <taxon>Carnivora</taxon>
        <taxon>Feliformia</taxon>
        <taxon>Felidae</taxon>
        <taxon>Felinae</taxon>
        <taxon>Lynx</taxon>
    </lineage>
</organism>
<proteinExistence type="predicted"/>
<dbReference type="Ensembl" id="ENSLCNT00005020083.1">
    <property type="protein sequence ID" value="ENSLCNP00005017895.1"/>
    <property type="gene ID" value="ENSLCNG00005011759.1"/>
</dbReference>